<accession>A0ABR3BM01</accession>
<feature type="region of interest" description="Disordered" evidence="1">
    <location>
        <begin position="451"/>
        <end position="537"/>
    </location>
</feature>
<feature type="region of interest" description="Disordered" evidence="1">
    <location>
        <begin position="169"/>
        <end position="209"/>
    </location>
</feature>
<evidence type="ECO:0000313" key="2">
    <source>
        <dbReference type="EMBL" id="KAL0243649.1"/>
    </source>
</evidence>
<reference evidence="3" key="1">
    <citation type="submission" date="2015-01" db="EMBL/GenBank/DDBJ databases">
        <title>The Genome Sequence of Cryptococcus gattii MMRL2647.</title>
        <authorList>
            <consortium name="The Broad Institute Genomics Platform"/>
            <person name="Cuomo C."/>
            <person name="Litvintseva A."/>
            <person name="Chen Y."/>
            <person name="Heitman J."/>
            <person name="Sun S."/>
            <person name="Springer D."/>
            <person name="Dromer F."/>
            <person name="Young S."/>
            <person name="Zeng Q."/>
            <person name="Gargeya S."/>
            <person name="Abouelleil A."/>
            <person name="Alvarado L."/>
            <person name="Chapman S.B."/>
            <person name="Gainer-Dewar J."/>
            <person name="Goldberg J."/>
            <person name="Griggs A."/>
            <person name="Gujja S."/>
            <person name="Hansen M."/>
            <person name="Howarth C."/>
            <person name="Imamovic A."/>
            <person name="Larimer J."/>
            <person name="Murphy C."/>
            <person name="Naylor J."/>
            <person name="Pearson M."/>
            <person name="Priest M."/>
            <person name="Roberts A."/>
            <person name="Saif S."/>
            <person name="Shea T."/>
            <person name="Sykes S."/>
            <person name="Wortman J."/>
            <person name="Nusbaum C."/>
            <person name="Birren B."/>
        </authorList>
    </citation>
    <scope>NUCLEOTIDE SEQUENCE [LARGE SCALE GENOMIC DNA]</scope>
    <source>
        <strain evidence="3">IND107</strain>
    </source>
</reference>
<feature type="compositionally biased region" description="Acidic residues" evidence="1">
    <location>
        <begin position="175"/>
        <end position="191"/>
    </location>
</feature>
<organism evidence="2 3">
    <name type="scientific">Cryptococcus tetragattii IND107</name>
    <dbReference type="NCBI Taxonomy" id="1296105"/>
    <lineage>
        <taxon>Eukaryota</taxon>
        <taxon>Fungi</taxon>
        <taxon>Dikarya</taxon>
        <taxon>Basidiomycota</taxon>
        <taxon>Agaricomycotina</taxon>
        <taxon>Tremellomycetes</taxon>
        <taxon>Tremellales</taxon>
        <taxon>Cryptococcaceae</taxon>
        <taxon>Cryptococcus</taxon>
        <taxon>Cryptococcus gattii species complex</taxon>
    </lineage>
</organism>
<dbReference type="RefSeq" id="XP_066612016.1">
    <property type="nucleotide sequence ID" value="XM_066760070.1"/>
</dbReference>
<protein>
    <submittedName>
        <fullName evidence="2">Uncharacterized protein</fullName>
    </submittedName>
</protein>
<gene>
    <name evidence="2" type="ORF">I308_105617</name>
</gene>
<keyword evidence="3" id="KW-1185">Reference proteome</keyword>
<comment type="caution">
    <text evidence="2">The sequence shown here is derived from an EMBL/GenBank/DDBJ whole genome shotgun (WGS) entry which is preliminary data.</text>
</comment>
<feature type="region of interest" description="Disordered" evidence="1">
    <location>
        <begin position="578"/>
        <end position="619"/>
    </location>
</feature>
<feature type="compositionally biased region" description="Polar residues" evidence="1">
    <location>
        <begin position="475"/>
        <end position="490"/>
    </location>
</feature>
<name>A0ABR3BM01_9TREE</name>
<feature type="region of interest" description="Disordered" evidence="1">
    <location>
        <begin position="548"/>
        <end position="567"/>
    </location>
</feature>
<feature type="compositionally biased region" description="Polar residues" evidence="1">
    <location>
        <begin position="578"/>
        <end position="591"/>
    </location>
</feature>
<proteinExistence type="predicted"/>
<feature type="region of interest" description="Disordered" evidence="1">
    <location>
        <begin position="222"/>
        <end position="263"/>
    </location>
</feature>
<feature type="compositionally biased region" description="Pro residues" evidence="1">
    <location>
        <begin position="456"/>
        <end position="469"/>
    </location>
</feature>
<feature type="compositionally biased region" description="Basic residues" evidence="1">
    <location>
        <begin position="253"/>
        <end position="262"/>
    </location>
</feature>
<dbReference type="EMBL" id="ATAM02000010">
    <property type="protein sequence ID" value="KAL0243649.1"/>
    <property type="molecule type" value="Genomic_DNA"/>
</dbReference>
<feature type="compositionally biased region" description="Pro residues" evidence="1">
    <location>
        <begin position="602"/>
        <end position="619"/>
    </location>
</feature>
<reference evidence="2 3" key="2">
    <citation type="submission" date="2024-01" db="EMBL/GenBank/DDBJ databases">
        <title>Comparative genomics of Cryptococcus and Kwoniella reveals pathogenesis evolution and contrasting modes of karyotype evolution via chromosome fusion or intercentromeric recombination.</title>
        <authorList>
            <person name="Coelho M.A."/>
            <person name="David-Palma M."/>
            <person name="Shea T."/>
            <person name="Bowers K."/>
            <person name="Mcginley-Smith S."/>
            <person name="Mohammad A.W."/>
            <person name="Gnirke A."/>
            <person name="Yurkov A.M."/>
            <person name="Nowrousian M."/>
            <person name="Sun S."/>
            <person name="Cuomo C.A."/>
            <person name="Heitman J."/>
        </authorList>
    </citation>
    <scope>NUCLEOTIDE SEQUENCE [LARGE SCALE GENOMIC DNA]</scope>
    <source>
        <strain evidence="2 3">IND107</strain>
    </source>
</reference>
<evidence type="ECO:0000313" key="3">
    <source>
        <dbReference type="Proteomes" id="UP000054399"/>
    </source>
</evidence>
<evidence type="ECO:0000256" key="1">
    <source>
        <dbReference type="SAM" id="MobiDB-lite"/>
    </source>
</evidence>
<dbReference type="GeneID" id="91992472"/>
<dbReference type="Proteomes" id="UP000054399">
    <property type="component" value="Unassembled WGS sequence"/>
</dbReference>
<sequence length="619" mass="68992">MYEPKQNPQRREKIALSLPSIPQISINTSSTSTIHPAELLPLFPSYQVEMSAVISPSTVPLSVKSSTYSHRTLSPIPASQTAIMSGAYPSGDLIPNGTKIHVDARDGTNVALALDLDARRSPADLVVDDETPPVVNELKDAAAIPIDPALRFESEEEQDESMAEVVIGQKRKAEDELEEEEEREEIDEQEADTAIQQENSVPKEETQDEPVREMVLGVEAIEGSEGGQPESETAVMEEADVVEKEDKPQTAKRAPRKRRKWLKKGEVDPDDPIAVARQQARHRLIDDAIASLDQQEKDLLDGSHPQLLWLWQELERRKEAQYLWAEAREQADEGQLLKMCDHWKKCARFNFHVRLEEIADQITHANRQKMARLTAERIALRRNPDALPNLRAGRGGGGWAIADKHLLSAGEQALETMEVDGQVRQRRAIARGIQSLSQTDIQSDLLKMGLQRTPAPRSPSPPPRRPSPVYPMYNNGRSQSNKRPSQASAWQQPKEHYQQPPPPPLPPSSRAVPGMWDRPNSMYHPSMPLPPPQPTTYDARAARDYEAGMRRDRMNPPPTSSVPYASRAESAPRYHFWQPSSGPISKSNGAPSMSYFPSYPRTAPPTGPPPGIGLPPPRL</sequence>